<accession>A0A9P5SLI3</accession>
<comment type="caution">
    <text evidence="4">The sequence shown here is derived from an EMBL/GenBank/DDBJ whole genome shotgun (WGS) entry which is preliminary data.</text>
</comment>
<dbReference type="EMBL" id="JAAAUY010000256">
    <property type="protein sequence ID" value="KAF9332501.1"/>
    <property type="molecule type" value="Genomic_DNA"/>
</dbReference>
<dbReference type="InterPro" id="IPR004827">
    <property type="entry name" value="bZIP"/>
</dbReference>
<evidence type="ECO:0000256" key="2">
    <source>
        <dbReference type="SAM" id="MobiDB-lite"/>
    </source>
</evidence>
<evidence type="ECO:0000256" key="1">
    <source>
        <dbReference type="SAM" id="Coils"/>
    </source>
</evidence>
<dbReference type="AlphaFoldDB" id="A0A9P5SLI3"/>
<dbReference type="PROSITE" id="PS50217">
    <property type="entry name" value="BZIP"/>
    <property type="match status" value="1"/>
</dbReference>
<evidence type="ECO:0000313" key="4">
    <source>
        <dbReference type="EMBL" id="KAF9332501.1"/>
    </source>
</evidence>
<dbReference type="Proteomes" id="UP000696485">
    <property type="component" value="Unassembled WGS sequence"/>
</dbReference>
<feature type="compositionally biased region" description="Polar residues" evidence="2">
    <location>
        <begin position="233"/>
        <end position="245"/>
    </location>
</feature>
<dbReference type="CDD" id="cd12193">
    <property type="entry name" value="bZIP_GCN4"/>
    <property type="match status" value="1"/>
</dbReference>
<dbReference type="SMART" id="SM00338">
    <property type="entry name" value="BRLZ"/>
    <property type="match status" value="1"/>
</dbReference>
<feature type="domain" description="BZIP" evidence="3">
    <location>
        <begin position="317"/>
        <end position="367"/>
    </location>
</feature>
<protein>
    <recommendedName>
        <fullName evidence="3">BZIP domain-containing protein</fullName>
    </recommendedName>
</protein>
<feature type="coiled-coil region" evidence="1">
    <location>
        <begin position="329"/>
        <end position="363"/>
    </location>
</feature>
<organism evidence="4 5">
    <name type="scientific">Podila minutissima</name>
    <dbReference type="NCBI Taxonomy" id="64525"/>
    <lineage>
        <taxon>Eukaryota</taxon>
        <taxon>Fungi</taxon>
        <taxon>Fungi incertae sedis</taxon>
        <taxon>Mucoromycota</taxon>
        <taxon>Mortierellomycotina</taxon>
        <taxon>Mortierellomycetes</taxon>
        <taxon>Mortierellales</taxon>
        <taxon>Mortierellaceae</taxon>
        <taxon>Podila</taxon>
    </lineage>
</organism>
<keyword evidence="1" id="KW-0175">Coiled coil</keyword>
<dbReference type="SUPFAM" id="SSF57959">
    <property type="entry name" value="Leucine zipper domain"/>
    <property type="match status" value="1"/>
</dbReference>
<dbReference type="Pfam" id="PF07716">
    <property type="entry name" value="bZIP_2"/>
    <property type="match status" value="1"/>
</dbReference>
<feature type="region of interest" description="Disordered" evidence="2">
    <location>
        <begin position="199"/>
        <end position="245"/>
    </location>
</feature>
<dbReference type="InterPro" id="IPR046347">
    <property type="entry name" value="bZIP_sf"/>
</dbReference>
<dbReference type="PROSITE" id="PS00036">
    <property type="entry name" value="BZIP_BASIC"/>
    <property type="match status" value="1"/>
</dbReference>
<proteinExistence type="predicted"/>
<gene>
    <name evidence="4" type="ORF">BG006_004613</name>
</gene>
<name>A0A9P5SLI3_9FUNG</name>
<reference evidence="4" key="1">
    <citation type="journal article" date="2020" name="Fungal Divers.">
        <title>Resolving the Mortierellaceae phylogeny through synthesis of multi-gene phylogenetics and phylogenomics.</title>
        <authorList>
            <person name="Vandepol N."/>
            <person name="Liber J."/>
            <person name="Desiro A."/>
            <person name="Na H."/>
            <person name="Kennedy M."/>
            <person name="Barry K."/>
            <person name="Grigoriev I.V."/>
            <person name="Miller A.N."/>
            <person name="O'Donnell K."/>
            <person name="Stajich J.E."/>
            <person name="Bonito G."/>
        </authorList>
    </citation>
    <scope>NUCLEOTIDE SEQUENCE</scope>
    <source>
        <strain evidence="4">NVP1</strain>
    </source>
</reference>
<evidence type="ECO:0000259" key="3">
    <source>
        <dbReference type="PROSITE" id="PS50217"/>
    </source>
</evidence>
<dbReference type="GO" id="GO:0003700">
    <property type="term" value="F:DNA-binding transcription factor activity"/>
    <property type="evidence" value="ECO:0007669"/>
    <property type="project" value="InterPro"/>
</dbReference>
<keyword evidence="5" id="KW-1185">Reference proteome</keyword>
<dbReference type="Gene3D" id="3.30.160.60">
    <property type="entry name" value="Classic Zinc Finger"/>
    <property type="match status" value="1"/>
</dbReference>
<evidence type="ECO:0000313" key="5">
    <source>
        <dbReference type="Proteomes" id="UP000696485"/>
    </source>
</evidence>
<sequence length="393" mass="42059">MNTTPTNNFFASAAAERLLQSASSLDSALSSDKKRNSLVDFGSLDTIFGASELSATLFDDWLMNDVQQASLLGIQDDFANFSSDSDSNSGDSPVVGFDSIATDVDLLMGQTTPMALFPEIASQAAPQTATGVAPAKPVLPLSPDAVRQAAAALNIPWSKGLEEAVLAQSLLASIPMTLAMPLASPAAAAAQIAPAAAPEVMTPPSPAVSTHPSPSPRSSPAPQSQPMERERSTSVTPSIAPSTPRMSLSILSTQTTAPVGNSGVKATVYKSAYRQASLPSTGRRCNMNLKRNDREWDDTPSVLEGKDVSEMDEVALKRAKNTDAARRSRRKKLILMEGLEQRVAELEVENSMFESKLNEVELERSLLADKDQMQQARIMELEAMLSSLRQKMY</sequence>